<feature type="chain" id="PRO_5019253579" evidence="1">
    <location>
        <begin position="23"/>
        <end position="120"/>
    </location>
</feature>
<gene>
    <name evidence="2" type="ORF">CVT26_002588</name>
</gene>
<comment type="caution">
    <text evidence="2">The sequence shown here is derived from an EMBL/GenBank/DDBJ whole genome shotgun (WGS) entry which is preliminary data.</text>
</comment>
<name>A0A409VF43_9AGAR</name>
<proteinExistence type="predicted"/>
<reference evidence="2 3" key="1">
    <citation type="journal article" date="2018" name="Evol. Lett.">
        <title>Horizontal gene cluster transfer increased hallucinogenic mushroom diversity.</title>
        <authorList>
            <person name="Reynolds H.T."/>
            <person name="Vijayakumar V."/>
            <person name="Gluck-Thaler E."/>
            <person name="Korotkin H.B."/>
            <person name="Matheny P.B."/>
            <person name="Slot J.C."/>
        </authorList>
    </citation>
    <scope>NUCLEOTIDE SEQUENCE [LARGE SCALE GENOMIC DNA]</scope>
    <source>
        <strain evidence="2 3">SRW20</strain>
    </source>
</reference>
<sequence>MRTLSLILSVALTGLLRTFVSGLPVENGGPALQPPIERDEVDGLQGSSNFSGRDMSAEDILRLRQGLAVAMLRKLHELQDSSSGVIRQSSHPLIPVPGPEDTSTTRYVIVMKMPLKTMSH</sequence>
<keyword evidence="1" id="KW-0732">Signal</keyword>
<keyword evidence="3" id="KW-1185">Reference proteome</keyword>
<dbReference type="Proteomes" id="UP000284706">
    <property type="component" value="Unassembled WGS sequence"/>
</dbReference>
<evidence type="ECO:0000313" key="3">
    <source>
        <dbReference type="Proteomes" id="UP000284706"/>
    </source>
</evidence>
<organism evidence="2 3">
    <name type="scientific">Gymnopilus dilepis</name>
    <dbReference type="NCBI Taxonomy" id="231916"/>
    <lineage>
        <taxon>Eukaryota</taxon>
        <taxon>Fungi</taxon>
        <taxon>Dikarya</taxon>
        <taxon>Basidiomycota</taxon>
        <taxon>Agaricomycotina</taxon>
        <taxon>Agaricomycetes</taxon>
        <taxon>Agaricomycetidae</taxon>
        <taxon>Agaricales</taxon>
        <taxon>Agaricineae</taxon>
        <taxon>Hymenogastraceae</taxon>
        <taxon>Gymnopilus</taxon>
    </lineage>
</organism>
<protein>
    <submittedName>
        <fullName evidence="2">Uncharacterized protein</fullName>
    </submittedName>
</protein>
<dbReference type="EMBL" id="NHYE01005661">
    <property type="protein sequence ID" value="PPQ64870.1"/>
    <property type="molecule type" value="Genomic_DNA"/>
</dbReference>
<feature type="signal peptide" evidence="1">
    <location>
        <begin position="1"/>
        <end position="22"/>
    </location>
</feature>
<dbReference type="AlphaFoldDB" id="A0A409VF43"/>
<accession>A0A409VF43</accession>
<evidence type="ECO:0000313" key="2">
    <source>
        <dbReference type="EMBL" id="PPQ64870.1"/>
    </source>
</evidence>
<dbReference type="InParanoid" id="A0A409VF43"/>
<evidence type="ECO:0000256" key="1">
    <source>
        <dbReference type="SAM" id="SignalP"/>
    </source>
</evidence>